<feature type="domain" description="3-deoxy-D-manno-octulosonic-acid transferase N-terminal" evidence="8">
    <location>
        <begin position="50"/>
        <end position="224"/>
    </location>
</feature>
<protein>
    <recommendedName>
        <fullName evidence="3 7">3-deoxy-D-manno-octulosonic acid transferase</fullName>
        <shortName evidence="7">Kdo transferase</shortName>
        <ecNumber evidence="2 7">2.4.99.12</ecNumber>
    </recommendedName>
    <alternativeName>
        <fullName evidence="5 7">Lipid IV(A) 3-deoxy-D-manno-octulosonic acid transferase</fullName>
    </alternativeName>
</protein>
<dbReference type="SUPFAM" id="SSF53756">
    <property type="entry name" value="UDP-Glycosyltransferase/glycogen phosphorylase"/>
    <property type="match status" value="1"/>
</dbReference>
<keyword evidence="7" id="KW-0448">Lipopolysaccharide biosynthesis</keyword>
<keyword evidence="9" id="KW-0328">Glycosyltransferase</keyword>
<evidence type="ECO:0000256" key="2">
    <source>
        <dbReference type="ARBA" id="ARBA00012621"/>
    </source>
</evidence>
<gene>
    <name evidence="9" type="ORF">ABIC99_001403</name>
</gene>
<dbReference type="Gene3D" id="3.40.50.11720">
    <property type="entry name" value="3-Deoxy-D-manno-octulosonic-acid transferase, N-terminal domain"/>
    <property type="match status" value="1"/>
</dbReference>
<dbReference type="InterPro" id="IPR007507">
    <property type="entry name" value="Glycos_transf_N"/>
</dbReference>
<evidence type="ECO:0000313" key="9">
    <source>
        <dbReference type="EMBL" id="MET3603612.1"/>
    </source>
</evidence>
<dbReference type="PANTHER" id="PTHR42755:SF1">
    <property type="entry name" value="3-DEOXY-D-MANNO-OCTULOSONIC ACID TRANSFERASE, MITOCHONDRIAL-RELATED"/>
    <property type="match status" value="1"/>
</dbReference>
<comment type="similarity">
    <text evidence="7">Belongs to the glycosyltransferase group 1 family.</text>
</comment>
<comment type="subcellular location">
    <subcellularLocation>
        <location evidence="7">Cell membrane</location>
    </subcellularLocation>
</comment>
<keyword evidence="10" id="KW-1185">Reference proteome</keyword>
<dbReference type="InterPro" id="IPR039901">
    <property type="entry name" value="Kdotransferase"/>
</dbReference>
<dbReference type="GO" id="GO:0043842">
    <property type="term" value="F:Kdo transferase activity"/>
    <property type="evidence" value="ECO:0007669"/>
    <property type="project" value="UniProtKB-EC"/>
</dbReference>
<evidence type="ECO:0000256" key="4">
    <source>
        <dbReference type="ARBA" id="ARBA00022679"/>
    </source>
</evidence>
<name>A0ABV2IKZ8_9BURK</name>
<evidence type="ECO:0000256" key="3">
    <source>
        <dbReference type="ARBA" id="ARBA00019077"/>
    </source>
</evidence>
<comment type="pathway">
    <text evidence="1 7">Bacterial outer membrane biogenesis; LPS core biosynthesis.</text>
</comment>
<evidence type="ECO:0000256" key="5">
    <source>
        <dbReference type="ARBA" id="ARBA00031445"/>
    </source>
</evidence>
<keyword evidence="7" id="KW-1003">Cell membrane</keyword>
<dbReference type="Gene3D" id="3.40.50.2000">
    <property type="entry name" value="Glycogen Phosphorylase B"/>
    <property type="match status" value="1"/>
</dbReference>
<comment type="catalytic activity">
    <reaction evidence="6 7">
        <text>lipid IVA (E. coli) + CMP-3-deoxy-beta-D-manno-octulosonate = alpha-Kdo-(2-&gt;6)-lipid IVA (E. coli) + CMP + H(+)</text>
        <dbReference type="Rhea" id="RHEA:28066"/>
        <dbReference type="ChEBI" id="CHEBI:15378"/>
        <dbReference type="ChEBI" id="CHEBI:58603"/>
        <dbReference type="ChEBI" id="CHEBI:60364"/>
        <dbReference type="ChEBI" id="CHEBI:60377"/>
        <dbReference type="ChEBI" id="CHEBI:85987"/>
        <dbReference type="EC" id="2.4.99.12"/>
    </reaction>
</comment>
<dbReference type="InterPro" id="IPR038107">
    <property type="entry name" value="Glycos_transf_N_sf"/>
</dbReference>
<dbReference type="EC" id="2.4.99.12" evidence="2 7"/>
<dbReference type="CDD" id="cd01635">
    <property type="entry name" value="Glycosyltransferase_GTB-type"/>
    <property type="match status" value="1"/>
</dbReference>
<evidence type="ECO:0000256" key="7">
    <source>
        <dbReference type="RuleBase" id="RU365103"/>
    </source>
</evidence>
<sequence>MNAPRPHPGLSLRERLALTGYGQLMRLLLPLLIGRLLWRARQEPLYRAALPERVGLGEPVRPGALWLHAVSLGETRAAEPLIQALRQVCPDLRLLLTHGTATGREAGTALLREGDALRWLPLDTPGATRRFLQRHRPALGVLMETEVWPALLHAARQSGVPVVLANARLSEKSLRQSLRFDALLRPAARAFTAVLAQTVDDAARLRRAGAPEAAIEICGNLKYDLQPSPALLATGLSWRAGLARPVVLAASWREGEDEPLLAAWRAVLAQRAPSQPRPLLLLVPRHPQRFDEVGASVISSGLTLVRRSSWAGTGPGALARDADVWLGDSMREMPAYYACADVALLGGSFAPLGGQNLIEAAACGCPVLAGPHVFNFAQPVARALAAGAAFQVPDLDQAVQQALSLADDAEAQAAARQAALGSVAADQGAAARMAARLVALLDPKPAELSGSCRAGR</sequence>
<keyword evidence="4 7" id="KW-0808">Transferase</keyword>
<dbReference type="PANTHER" id="PTHR42755">
    <property type="entry name" value="3-DEOXY-MANNO-OCTULOSONATE CYTIDYLYLTRANSFERASE"/>
    <property type="match status" value="1"/>
</dbReference>
<evidence type="ECO:0000256" key="6">
    <source>
        <dbReference type="ARBA" id="ARBA00049183"/>
    </source>
</evidence>
<evidence type="ECO:0000259" key="8">
    <source>
        <dbReference type="Pfam" id="PF04413"/>
    </source>
</evidence>
<evidence type="ECO:0000256" key="1">
    <source>
        <dbReference type="ARBA" id="ARBA00004713"/>
    </source>
</evidence>
<evidence type="ECO:0000313" key="10">
    <source>
        <dbReference type="Proteomes" id="UP001549111"/>
    </source>
</evidence>
<dbReference type="Proteomes" id="UP001549111">
    <property type="component" value="Unassembled WGS sequence"/>
</dbReference>
<reference evidence="9 10" key="1">
    <citation type="submission" date="2024-06" db="EMBL/GenBank/DDBJ databases">
        <title>Genomic Encyclopedia of Type Strains, Phase IV (KMG-IV): sequencing the most valuable type-strain genomes for metagenomic binning, comparative biology and taxonomic classification.</title>
        <authorList>
            <person name="Goeker M."/>
        </authorList>
    </citation>
    <scope>NUCLEOTIDE SEQUENCE [LARGE SCALE GENOMIC DNA]</scope>
    <source>
        <strain evidence="9 10">D-501</strain>
    </source>
</reference>
<proteinExistence type="inferred from homology"/>
<dbReference type="Pfam" id="PF04413">
    <property type="entry name" value="Glycos_transf_N"/>
    <property type="match status" value="1"/>
</dbReference>
<comment type="caution">
    <text evidence="9">The sequence shown here is derived from an EMBL/GenBank/DDBJ whole genome shotgun (WGS) entry which is preliminary data.</text>
</comment>
<keyword evidence="7" id="KW-0472">Membrane</keyword>
<dbReference type="RefSeq" id="WP_310734029.1">
    <property type="nucleotide sequence ID" value="NZ_JACCPY010000003.1"/>
</dbReference>
<comment type="function">
    <text evidence="7">Involved in lipopolysaccharide (LPS) biosynthesis. Catalyzes the transfer of 3-deoxy-D-manno-octulosonate (Kdo) residue(s) from CMP-Kdo to lipid IV(A), the tetraacyldisaccharide-1,4'-bisphosphate precursor of lipid A.</text>
</comment>
<dbReference type="EMBL" id="JBEPLS010000004">
    <property type="protein sequence ID" value="MET3603612.1"/>
    <property type="molecule type" value="Genomic_DNA"/>
</dbReference>
<organism evidence="9 10">
    <name type="scientific">Sphaerotilus sulfidivorans</name>
    <dbReference type="NCBI Taxonomy" id="639200"/>
    <lineage>
        <taxon>Bacteria</taxon>
        <taxon>Pseudomonadati</taxon>
        <taxon>Pseudomonadota</taxon>
        <taxon>Betaproteobacteria</taxon>
        <taxon>Burkholderiales</taxon>
        <taxon>Sphaerotilaceae</taxon>
        <taxon>Sphaerotilus</taxon>
    </lineage>
</organism>
<accession>A0ABV2IKZ8</accession>